<reference evidence="1" key="1">
    <citation type="journal article" date="2022" name="bioRxiv">
        <title>Sequencing and chromosome-scale assembly of the giantPleurodeles waltlgenome.</title>
        <authorList>
            <person name="Brown T."/>
            <person name="Elewa A."/>
            <person name="Iarovenko S."/>
            <person name="Subramanian E."/>
            <person name="Araus A.J."/>
            <person name="Petzold A."/>
            <person name="Susuki M."/>
            <person name="Suzuki K.-i.T."/>
            <person name="Hayashi T."/>
            <person name="Toyoda A."/>
            <person name="Oliveira C."/>
            <person name="Osipova E."/>
            <person name="Leigh N.D."/>
            <person name="Simon A."/>
            <person name="Yun M.H."/>
        </authorList>
    </citation>
    <scope>NUCLEOTIDE SEQUENCE</scope>
    <source>
        <strain evidence="1">20211129_DDA</strain>
        <tissue evidence="1">Liver</tissue>
    </source>
</reference>
<sequence>MIVGVAGREVKIALEPEIRASGWRACCLATRPALSNCSVWDAIKIEDGQRTSMEATRSLKVAAIIRLLILTSIRHGLCLKGTPSGFHGGPSSIFMASQTEQLDNAGRVARQQARQPDARISGSSAIFTSRPATPTIIRERGSG</sequence>
<dbReference type="EMBL" id="JANPWB010000002">
    <property type="protein sequence ID" value="KAJ1209867.1"/>
    <property type="molecule type" value="Genomic_DNA"/>
</dbReference>
<keyword evidence="2" id="KW-1185">Reference proteome</keyword>
<gene>
    <name evidence="1" type="ORF">NDU88_005239</name>
</gene>
<comment type="caution">
    <text evidence="1">The sequence shown here is derived from an EMBL/GenBank/DDBJ whole genome shotgun (WGS) entry which is preliminary data.</text>
</comment>
<name>A0AAV7WB83_PLEWA</name>
<protein>
    <submittedName>
        <fullName evidence="1">Uncharacterized protein</fullName>
    </submittedName>
</protein>
<evidence type="ECO:0000313" key="1">
    <source>
        <dbReference type="EMBL" id="KAJ1209867.1"/>
    </source>
</evidence>
<dbReference type="AlphaFoldDB" id="A0AAV7WB83"/>
<organism evidence="1 2">
    <name type="scientific">Pleurodeles waltl</name>
    <name type="common">Iberian ribbed newt</name>
    <dbReference type="NCBI Taxonomy" id="8319"/>
    <lineage>
        <taxon>Eukaryota</taxon>
        <taxon>Metazoa</taxon>
        <taxon>Chordata</taxon>
        <taxon>Craniata</taxon>
        <taxon>Vertebrata</taxon>
        <taxon>Euteleostomi</taxon>
        <taxon>Amphibia</taxon>
        <taxon>Batrachia</taxon>
        <taxon>Caudata</taxon>
        <taxon>Salamandroidea</taxon>
        <taxon>Salamandridae</taxon>
        <taxon>Pleurodelinae</taxon>
        <taxon>Pleurodeles</taxon>
    </lineage>
</organism>
<accession>A0AAV7WB83</accession>
<dbReference type="Proteomes" id="UP001066276">
    <property type="component" value="Chromosome 1_2"/>
</dbReference>
<evidence type="ECO:0000313" key="2">
    <source>
        <dbReference type="Proteomes" id="UP001066276"/>
    </source>
</evidence>
<proteinExistence type="predicted"/>